<name>A0ABY5YKB8_9DEIO</name>
<protein>
    <submittedName>
        <fullName evidence="1">Uncharacterized protein</fullName>
    </submittedName>
</protein>
<keyword evidence="2" id="KW-1185">Reference proteome</keyword>
<proteinExistence type="predicted"/>
<evidence type="ECO:0000313" key="2">
    <source>
        <dbReference type="Proteomes" id="UP001060261"/>
    </source>
</evidence>
<sequence>MVSSDPGGALKPLKSRLLISAQELGRLETIFDLFVENRVPHVLMLLTGMQSNGRQRVPKEAFDAVQAEVLELIEVLFIGQANLLQPLLPFAAGPAKATQPSRPHSYLECHININFGSTPGTKEFTNIRHQVSSMSSTPSST</sequence>
<reference evidence="1" key="1">
    <citation type="submission" date="2022-09" db="EMBL/GenBank/DDBJ databases">
        <title>genome sequence of Deinococcus rubellus.</title>
        <authorList>
            <person name="Srinivasan S."/>
        </authorList>
    </citation>
    <scope>NUCLEOTIDE SEQUENCE</scope>
    <source>
        <strain evidence="1">Ant6</strain>
    </source>
</reference>
<dbReference type="RefSeq" id="WP_260561053.1">
    <property type="nucleotide sequence ID" value="NZ_CP104213.1"/>
</dbReference>
<dbReference type="EMBL" id="CP104213">
    <property type="protein sequence ID" value="UWX64792.1"/>
    <property type="molecule type" value="Genomic_DNA"/>
</dbReference>
<organism evidence="1 2">
    <name type="scientific">Deinococcus rubellus</name>
    <dbReference type="NCBI Taxonomy" id="1889240"/>
    <lineage>
        <taxon>Bacteria</taxon>
        <taxon>Thermotogati</taxon>
        <taxon>Deinococcota</taxon>
        <taxon>Deinococci</taxon>
        <taxon>Deinococcales</taxon>
        <taxon>Deinococcaceae</taxon>
        <taxon>Deinococcus</taxon>
    </lineage>
</organism>
<gene>
    <name evidence="1" type="ORF">N0D28_03775</name>
</gene>
<evidence type="ECO:0000313" key="1">
    <source>
        <dbReference type="EMBL" id="UWX64792.1"/>
    </source>
</evidence>
<accession>A0ABY5YKB8</accession>
<dbReference type="Proteomes" id="UP001060261">
    <property type="component" value="Chromosome"/>
</dbReference>